<comment type="catalytic activity">
    <reaction evidence="6">
        <text>(R)-lactate + 2 Fe(III)-[cytochrome c] = 2 Fe(II)-[cytochrome c] + pyruvate + 2 H(+)</text>
        <dbReference type="Rhea" id="RHEA:13521"/>
        <dbReference type="Rhea" id="RHEA-COMP:10350"/>
        <dbReference type="Rhea" id="RHEA-COMP:14399"/>
        <dbReference type="ChEBI" id="CHEBI:15361"/>
        <dbReference type="ChEBI" id="CHEBI:15378"/>
        <dbReference type="ChEBI" id="CHEBI:16004"/>
        <dbReference type="ChEBI" id="CHEBI:29033"/>
        <dbReference type="ChEBI" id="CHEBI:29034"/>
        <dbReference type="EC" id="1.1.2.4"/>
    </reaction>
</comment>
<keyword evidence="4" id="KW-0274">FAD</keyword>
<dbReference type="Pfam" id="PF01565">
    <property type="entry name" value="FAD_binding_4"/>
    <property type="match status" value="1"/>
</dbReference>
<dbReference type="InterPro" id="IPR006094">
    <property type="entry name" value="Oxid_FAD_bind_N"/>
</dbReference>
<dbReference type="FunFam" id="3.30.70.2740:FF:000002">
    <property type="entry name" value="D-2-hydroxyglutarate dehydrogenase mitochondrial"/>
    <property type="match status" value="1"/>
</dbReference>
<accession>A0AAD9FRD6</accession>
<evidence type="ECO:0000313" key="8">
    <source>
        <dbReference type="EMBL" id="KAK1924748.1"/>
    </source>
</evidence>
<dbReference type="FunFam" id="3.30.465.10:FF:000053">
    <property type="entry name" value="D-lactate dehydrogenase (Cytochrome), putative"/>
    <property type="match status" value="1"/>
</dbReference>
<dbReference type="Proteomes" id="UP001182556">
    <property type="component" value="Unassembled WGS sequence"/>
</dbReference>
<dbReference type="InterPro" id="IPR051264">
    <property type="entry name" value="FAD-oxidored/transferase_4"/>
</dbReference>
<dbReference type="PROSITE" id="PS51387">
    <property type="entry name" value="FAD_PCMH"/>
    <property type="match status" value="1"/>
</dbReference>
<evidence type="ECO:0000256" key="1">
    <source>
        <dbReference type="ARBA" id="ARBA00001974"/>
    </source>
</evidence>
<dbReference type="GO" id="GO:0004458">
    <property type="term" value="F:D-lactate dehydrogenase (cytochrome) activity"/>
    <property type="evidence" value="ECO:0007669"/>
    <property type="project" value="UniProtKB-EC"/>
</dbReference>
<dbReference type="FunFam" id="3.30.43.10:FF:000011">
    <property type="entry name" value="D-lactate dehydrogenase (Cytochrome)"/>
    <property type="match status" value="1"/>
</dbReference>
<evidence type="ECO:0000256" key="2">
    <source>
        <dbReference type="ARBA" id="ARBA00008000"/>
    </source>
</evidence>
<evidence type="ECO:0000256" key="6">
    <source>
        <dbReference type="ARBA" id="ARBA00051436"/>
    </source>
</evidence>
<dbReference type="Gene3D" id="3.30.70.2190">
    <property type="match status" value="1"/>
</dbReference>
<proteinExistence type="inferred from homology"/>
<dbReference type="FunFam" id="3.30.70.2190:FF:000001">
    <property type="entry name" value="D-2-hydroxyglutarate dehydrogenase mitochondrial"/>
    <property type="match status" value="1"/>
</dbReference>
<dbReference type="Gene3D" id="3.30.465.10">
    <property type="match status" value="1"/>
</dbReference>
<name>A0AAD9FRD6_PAPLA</name>
<evidence type="ECO:0000313" key="9">
    <source>
        <dbReference type="Proteomes" id="UP001182556"/>
    </source>
</evidence>
<comment type="caution">
    <text evidence="8">The sequence shown here is derived from an EMBL/GenBank/DDBJ whole genome shotgun (WGS) entry which is preliminary data.</text>
</comment>
<dbReference type="FunFam" id="1.10.45.10:FF:000001">
    <property type="entry name" value="D-lactate dehydrogenase mitochondrial"/>
    <property type="match status" value="1"/>
</dbReference>
<comment type="cofactor">
    <cofactor evidence="1">
        <name>FAD</name>
        <dbReference type="ChEBI" id="CHEBI:57692"/>
    </cofactor>
</comment>
<dbReference type="InterPro" id="IPR016166">
    <property type="entry name" value="FAD-bd_PCMH"/>
</dbReference>
<keyword evidence="3" id="KW-0285">Flavoprotein</keyword>
<dbReference type="GO" id="GO:0005739">
    <property type="term" value="C:mitochondrion"/>
    <property type="evidence" value="ECO:0007669"/>
    <property type="project" value="TreeGrafter"/>
</dbReference>
<evidence type="ECO:0000259" key="7">
    <source>
        <dbReference type="PROSITE" id="PS51387"/>
    </source>
</evidence>
<evidence type="ECO:0000256" key="3">
    <source>
        <dbReference type="ARBA" id="ARBA00022630"/>
    </source>
</evidence>
<dbReference type="InterPro" id="IPR016169">
    <property type="entry name" value="FAD-bd_PCMH_sub2"/>
</dbReference>
<dbReference type="EMBL" id="JAODAN010000004">
    <property type="protein sequence ID" value="KAK1924748.1"/>
    <property type="molecule type" value="Genomic_DNA"/>
</dbReference>
<protein>
    <submittedName>
        <fullName evidence="8">D-lactate dehydrogenase</fullName>
    </submittedName>
</protein>
<dbReference type="SUPFAM" id="SSF55103">
    <property type="entry name" value="FAD-linked oxidases, C-terminal domain"/>
    <property type="match status" value="1"/>
</dbReference>
<keyword evidence="9" id="KW-1185">Reference proteome</keyword>
<dbReference type="Gene3D" id="1.10.45.10">
    <property type="entry name" value="Vanillyl-alcohol Oxidase, Chain A, domain 4"/>
    <property type="match status" value="1"/>
</dbReference>
<dbReference type="GO" id="GO:0071949">
    <property type="term" value="F:FAD binding"/>
    <property type="evidence" value="ECO:0007669"/>
    <property type="project" value="InterPro"/>
</dbReference>
<dbReference type="AlphaFoldDB" id="A0AAD9FRD6"/>
<dbReference type="Pfam" id="PF02913">
    <property type="entry name" value="FAD-oxidase_C"/>
    <property type="match status" value="1"/>
</dbReference>
<dbReference type="InterPro" id="IPR004113">
    <property type="entry name" value="FAD-bd_oxidored_4_C"/>
</dbReference>
<reference evidence="8" key="1">
    <citation type="submission" date="2023-02" db="EMBL/GenBank/DDBJ databases">
        <title>Identification and recombinant expression of a fungal hydrolase from Papiliotrema laurentii that hydrolyzes apple cutin and clears colloidal polyester polyurethane.</title>
        <authorList>
            <consortium name="DOE Joint Genome Institute"/>
            <person name="Roman V.A."/>
            <person name="Bojanowski C."/>
            <person name="Crable B.R."/>
            <person name="Wagner D.N."/>
            <person name="Hung C.S."/>
            <person name="Nadeau L.J."/>
            <person name="Schratz L."/>
            <person name="Haridas S."/>
            <person name="Pangilinan J."/>
            <person name="Lipzen A."/>
            <person name="Na H."/>
            <person name="Yan M."/>
            <person name="Ng V."/>
            <person name="Grigoriev I.V."/>
            <person name="Spatafora J.W."/>
            <person name="Barlow D."/>
            <person name="Biffinger J."/>
            <person name="Kelley-Loughnane N."/>
            <person name="Varaljay V.A."/>
            <person name="Crookes-Goodson W.J."/>
        </authorList>
    </citation>
    <scope>NUCLEOTIDE SEQUENCE</scope>
    <source>
        <strain evidence="8">5307AH</strain>
    </source>
</reference>
<dbReference type="PANTHER" id="PTHR43716">
    <property type="entry name" value="D-2-HYDROXYGLUTARATE DEHYDROGENASE, MITOCHONDRIAL"/>
    <property type="match status" value="1"/>
</dbReference>
<keyword evidence="5" id="KW-0560">Oxidoreductase</keyword>
<sequence>MSTLYKTASVASRALKSAGASASASRHLARATPVVSSKKLARRHASTIPPRSDRFARLTQTHVETLRSFLSSPSSLLSTLDGSATVDELASFNSDWLNKYHGKSQVVVKPRSTDEVSKVMKYCYENNIAIVPQGGNTGLVGGSNPVHDELIISLANLNSIRSFDPVSGILVSDAGVVLESADHYLADQGFIFPLDLGAKGSCHVGGVVATNAGGLRLLRYGSLHGSVLGLEVVLPDGTVWNGLSKLRKDNTGFDLKQLFIGSEGTIGIITAISILCPRRSQSTNVAVFSLPSYEAVLKVFGETKKHLGEILSAFEFFDKASYELVKHHQREHGVEVKKVFDNEGDFYVLVETSGSNSDHDEEKLSGLIEHLMEEELVMDGVLAQDATQTASLWALREGITEACSKTGVAYKYDLSTAPSVMYQLVEEMRDRLANEGLLKDDMSGEVKTVVGFGHMGDGNLHLNIVGKEYNEKVKQVIEPFVYEIVAARGGSISAEHGLGVMKAPYVSYSQSQTSIDMMRRIKQMFDPKGLLNPYKYILTPETHAKDGQ</sequence>
<dbReference type="SUPFAM" id="SSF56176">
    <property type="entry name" value="FAD-binding/transporter-associated domain-like"/>
    <property type="match status" value="1"/>
</dbReference>
<gene>
    <name evidence="8" type="ORF">DB88DRAFT_437890</name>
</gene>
<dbReference type="InterPro" id="IPR016164">
    <property type="entry name" value="FAD-linked_Oxase-like_C"/>
</dbReference>
<evidence type="ECO:0000256" key="4">
    <source>
        <dbReference type="ARBA" id="ARBA00022827"/>
    </source>
</evidence>
<dbReference type="PANTHER" id="PTHR43716:SF1">
    <property type="entry name" value="D-2-HYDROXYGLUTARATE DEHYDROGENASE, MITOCHONDRIAL"/>
    <property type="match status" value="1"/>
</dbReference>
<organism evidence="8 9">
    <name type="scientific">Papiliotrema laurentii</name>
    <name type="common">Cryptococcus laurentii</name>
    <dbReference type="NCBI Taxonomy" id="5418"/>
    <lineage>
        <taxon>Eukaryota</taxon>
        <taxon>Fungi</taxon>
        <taxon>Dikarya</taxon>
        <taxon>Basidiomycota</taxon>
        <taxon>Agaricomycotina</taxon>
        <taxon>Tremellomycetes</taxon>
        <taxon>Tremellales</taxon>
        <taxon>Rhynchogastremaceae</taxon>
        <taxon>Papiliotrema</taxon>
    </lineage>
</organism>
<dbReference type="Gene3D" id="3.30.70.2740">
    <property type="match status" value="1"/>
</dbReference>
<dbReference type="InterPro" id="IPR036318">
    <property type="entry name" value="FAD-bd_PCMH-like_sf"/>
</dbReference>
<evidence type="ECO:0000256" key="5">
    <source>
        <dbReference type="ARBA" id="ARBA00023002"/>
    </source>
</evidence>
<dbReference type="InterPro" id="IPR016171">
    <property type="entry name" value="Vanillyl_alc_oxidase_C-sub2"/>
</dbReference>
<feature type="domain" description="FAD-binding PCMH-type" evidence="7">
    <location>
        <begin position="100"/>
        <end position="279"/>
    </location>
</feature>
<comment type="similarity">
    <text evidence="2">Belongs to the FAD-binding oxidoreductase/transferase type 4 family.</text>
</comment>